<keyword evidence="2" id="KW-1185">Reference proteome</keyword>
<organism evidence="1 2">
    <name type="scientific">Arsenicicoccus piscis</name>
    <dbReference type="NCBI Taxonomy" id="673954"/>
    <lineage>
        <taxon>Bacteria</taxon>
        <taxon>Bacillati</taxon>
        <taxon>Actinomycetota</taxon>
        <taxon>Actinomycetes</taxon>
        <taxon>Micrococcales</taxon>
        <taxon>Intrasporangiaceae</taxon>
        <taxon>Arsenicicoccus</taxon>
    </lineage>
</organism>
<proteinExistence type="predicted"/>
<dbReference type="EMBL" id="BSUJ01000001">
    <property type="protein sequence ID" value="GMA20227.1"/>
    <property type="molecule type" value="Genomic_DNA"/>
</dbReference>
<dbReference type="RefSeq" id="WP_241444878.1">
    <property type="nucleotide sequence ID" value="NZ_BSUJ01000001.1"/>
</dbReference>
<name>A0ABQ6HPY0_9MICO</name>
<evidence type="ECO:0000313" key="1">
    <source>
        <dbReference type="EMBL" id="GMA20227.1"/>
    </source>
</evidence>
<protein>
    <submittedName>
        <fullName evidence="1">Uncharacterized protein</fullName>
    </submittedName>
</protein>
<sequence length="150" mass="15476">MSDPTQTPATPSQLSDADKDVIRRGAFGAIALVSKADPGFFATFKESMAGSKALAKAPEQIRELLQGGLMAPPSGSPEQVESKILGDLKAAMAALASHPELQRGYREVLESAMNEVAGASKGVSHDEQAEIDRIRGVLDGSADTPGSAGA</sequence>
<reference evidence="2" key="1">
    <citation type="journal article" date="2019" name="Int. J. Syst. Evol. Microbiol.">
        <title>The Global Catalogue of Microorganisms (GCM) 10K type strain sequencing project: providing services to taxonomists for standard genome sequencing and annotation.</title>
        <authorList>
            <consortium name="The Broad Institute Genomics Platform"/>
            <consortium name="The Broad Institute Genome Sequencing Center for Infectious Disease"/>
            <person name="Wu L."/>
            <person name="Ma J."/>
        </authorList>
    </citation>
    <scope>NUCLEOTIDE SEQUENCE [LARGE SCALE GENOMIC DNA]</scope>
    <source>
        <strain evidence="2">NBRC 105830</strain>
    </source>
</reference>
<comment type="caution">
    <text evidence="1">The sequence shown here is derived from an EMBL/GenBank/DDBJ whole genome shotgun (WGS) entry which is preliminary data.</text>
</comment>
<evidence type="ECO:0000313" key="2">
    <source>
        <dbReference type="Proteomes" id="UP001157109"/>
    </source>
</evidence>
<accession>A0ABQ6HPY0</accession>
<dbReference type="Proteomes" id="UP001157109">
    <property type="component" value="Unassembled WGS sequence"/>
</dbReference>
<gene>
    <name evidence="1" type="ORF">GCM10025862_22480</name>
</gene>